<dbReference type="InterPro" id="IPR001447">
    <property type="entry name" value="Arylamine_N-AcTrfase"/>
</dbReference>
<dbReference type="Gene3D" id="2.40.128.150">
    <property type="entry name" value="Cysteine proteinases"/>
    <property type="match status" value="1"/>
</dbReference>
<dbReference type="SUPFAM" id="SSF54001">
    <property type="entry name" value="Cysteine proteinases"/>
    <property type="match status" value="1"/>
</dbReference>
<reference evidence="3 4" key="1">
    <citation type="submission" date="2024-09" db="EMBL/GenBank/DDBJ databases">
        <authorList>
            <person name="Lee S.D."/>
        </authorList>
    </citation>
    <scope>NUCLEOTIDE SEQUENCE [LARGE SCALE GENOMIC DNA]</scope>
    <source>
        <strain evidence="3 4">N1-3</strain>
    </source>
</reference>
<name>A0ABV6X7G7_9ACTN</name>
<dbReference type="PANTHER" id="PTHR11786:SF0">
    <property type="entry name" value="ARYLAMINE N-ACETYLTRANSFERASE 4-RELATED"/>
    <property type="match status" value="1"/>
</dbReference>
<protein>
    <submittedName>
        <fullName evidence="3">Arylamine N-acetyltransferase</fullName>
    </submittedName>
</protein>
<dbReference type="InterPro" id="IPR038765">
    <property type="entry name" value="Papain-like_cys_pep_sf"/>
</dbReference>
<dbReference type="Pfam" id="PF00797">
    <property type="entry name" value="Acetyltransf_2"/>
    <property type="match status" value="1"/>
</dbReference>
<evidence type="ECO:0000313" key="4">
    <source>
        <dbReference type="Proteomes" id="UP001592530"/>
    </source>
</evidence>
<gene>
    <name evidence="3" type="ORF">ACEZDB_26240</name>
</gene>
<proteinExistence type="inferred from homology"/>
<dbReference type="RefSeq" id="WP_380556493.1">
    <property type="nucleotide sequence ID" value="NZ_JBHEZY010000012.1"/>
</dbReference>
<sequence length="280" mass="31461">MTDDQAEYDEWETGTLDLDAYLRRIGWTGGLRPDAAVLTALHRAHLAAIPFENLDLMLGRGIRVDLGSVQAKLVGQRRGGYCFEHGTLFAAVLTRAGFRVRRLLARTGDDPLRPRARSHLVLKVAGEGGEQWLADVGFGSGLLEPLPFREDAPRSQGGWAYRLVRDAEPDGWWLTELQNGQWVRLYRFTEEPQHAIDVEVANHYVATHPASPFLRRPVVIRKDDRATRELLGRHFAVVRPDRAATERDLSDGDVAMVLREEFGIELSPEEAEAVVRRIPA</sequence>
<dbReference type="EMBL" id="JBHEZY010000012">
    <property type="protein sequence ID" value="MFC1434154.1"/>
    <property type="molecule type" value="Genomic_DNA"/>
</dbReference>
<evidence type="ECO:0000256" key="2">
    <source>
        <dbReference type="RuleBase" id="RU003452"/>
    </source>
</evidence>
<dbReference type="Proteomes" id="UP001592530">
    <property type="component" value="Unassembled WGS sequence"/>
</dbReference>
<dbReference type="PRINTS" id="PR01543">
    <property type="entry name" value="ANATRNSFRASE"/>
</dbReference>
<dbReference type="PANTHER" id="PTHR11786">
    <property type="entry name" value="N-HYDROXYARYLAMINE O-ACETYLTRANSFERASE"/>
    <property type="match status" value="1"/>
</dbReference>
<evidence type="ECO:0000313" key="3">
    <source>
        <dbReference type="EMBL" id="MFC1434154.1"/>
    </source>
</evidence>
<comment type="caution">
    <text evidence="3">The sequence shown here is derived from an EMBL/GenBank/DDBJ whole genome shotgun (WGS) entry which is preliminary data.</text>
</comment>
<evidence type="ECO:0000256" key="1">
    <source>
        <dbReference type="ARBA" id="ARBA00006547"/>
    </source>
</evidence>
<dbReference type="Gene3D" id="3.30.2140.10">
    <property type="entry name" value="Arylamine N-acetyltransferase"/>
    <property type="match status" value="1"/>
</dbReference>
<accession>A0ABV6X7G7</accession>
<comment type="similarity">
    <text evidence="1 2">Belongs to the arylamine N-acetyltransferase family.</text>
</comment>
<organism evidence="3 4">
    <name type="scientific">Streptacidiphilus alkalitolerans</name>
    <dbReference type="NCBI Taxonomy" id="3342712"/>
    <lineage>
        <taxon>Bacteria</taxon>
        <taxon>Bacillati</taxon>
        <taxon>Actinomycetota</taxon>
        <taxon>Actinomycetes</taxon>
        <taxon>Kitasatosporales</taxon>
        <taxon>Streptomycetaceae</taxon>
        <taxon>Streptacidiphilus</taxon>
    </lineage>
</organism>